<dbReference type="AlphaFoldDB" id="A0A0A9FGL1"/>
<reference evidence="1" key="2">
    <citation type="journal article" date="2015" name="Data Brief">
        <title>Shoot transcriptome of the giant reed, Arundo donax.</title>
        <authorList>
            <person name="Barrero R.A."/>
            <person name="Guerrero F.D."/>
            <person name="Moolhuijzen P."/>
            <person name="Goolsby J.A."/>
            <person name="Tidwell J."/>
            <person name="Bellgard S.E."/>
            <person name="Bellgard M.I."/>
        </authorList>
    </citation>
    <scope>NUCLEOTIDE SEQUENCE</scope>
    <source>
        <tissue evidence="1">Shoot tissue taken approximately 20 cm above the soil surface</tissue>
    </source>
</reference>
<organism evidence="1">
    <name type="scientific">Arundo donax</name>
    <name type="common">Giant reed</name>
    <name type="synonym">Donax arundinaceus</name>
    <dbReference type="NCBI Taxonomy" id="35708"/>
    <lineage>
        <taxon>Eukaryota</taxon>
        <taxon>Viridiplantae</taxon>
        <taxon>Streptophyta</taxon>
        <taxon>Embryophyta</taxon>
        <taxon>Tracheophyta</taxon>
        <taxon>Spermatophyta</taxon>
        <taxon>Magnoliopsida</taxon>
        <taxon>Liliopsida</taxon>
        <taxon>Poales</taxon>
        <taxon>Poaceae</taxon>
        <taxon>PACMAD clade</taxon>
        <taxon>Arundinoideae</taxon>
        <taxon>Arundineae</taxon>
        <taxon>Arundo</taxon>
    </lineage>
</organism>
<name>A0A0A9FGL1_ARUDO</name>
<accession>A0A0A9FGL1</accession>
<sequence>MFVFNLLLFLHQLGLGDLYLGLDFLLLHLLTSCFQVPMNHPCLNWL</sequence>
<proteinExistence type="predicted"/>
<evidence type="ECO:0000313" key="1">
    <source>
        <dbReference type="EMBL" id="JAE09261.1"/>
    </source>
</evidence>
<protein>
    <submittedName>
        <fullName evidence="1">Uncharacterized protein</fullName>
    </submittedName>
</protein>
<reference evidence="1" key="1">
    <citation type="submission" date="2014-09" db="EMBL/GenBank/DDBJ databases">
        <authorList>
            <person name="Magalhaes I.L.F."/>
            <person name="Oliveira U."/>
            <person name="Santos F.R."/>
            <person name="Vidigal T.H.D.A."/>
            <person name="Brescovit A.D."/>
            <person name="Santos A.J."/>
        </authorList>
    </citation>
    <scope>NUCLEOTIDE SEQUENCE</scope>
    <source>
        <tissue evidence="1">Shoot tissue taken approximately 20 cm above the soil surface</tissue>
    </source>
</reference>
<dbReference type="EMBL" id="GBRH01188635">
    <property type="protein sequence ID" value="JAE09261.1"/>
    <property type="molecule type" value="Transcribed_RNA"/>
</dbReference>